<dbReference type="RefSeq" id="WP_149170108.1">
    <property type="nucleotide sequence ID" value="NZ_VTOY01000001.1"/>
</dbReference>
<evidence type="ECO:0000313" key="1">
    <source>
        <dbReference type="EMBL" id="TYZ24474.1"/>
    </source>
</evidence>
<dbReference type="Proteomes" id="UP000323646">
    <property type="component" value="Unassembled WGS sequence"/>
</dbReference>
<gene>
    <name evidence="1" type="ORF">FZ040_00005</name>
</gene>
<protein>
    <submittedName>
        <fullName evidence="1">Uncharacterized protein</fullName>
    </submittedName>
</protein>
<reference evidence="1 2" key="1">
    <citation type="submission" date="2019-08" db="EMBL/GenBank/DDBJ databases">
        <title>Selenomonas sp. mPRGC5 and Selenomonas sp. mPRGC8 isolated from ruminal fluid of dairy goat (Capra hircus).</title>
        <authorList>
            <person name="Poothong S."/>
            <person name="Nuengjamnong C."/>
            <person name="Tanasupawat S."/>
        </authorList>
    </citation>
    <scope>NUCLEOTIDE SEQUENCE [LARGE SCALE GENOMIC DNA]</scope>
    <source>
        <strain evidence="2">mPRGC5</strain>
    </source>
</reference>
<sequence>MVTYEELYEAAKKQGFAGTFEEFRVAYNTFQQRKPSTETQVRGMVQQESLADHMDKNLEIAYKKL</sequence>
<comment type="caution">
    <text evidence="1">The sequence shown here is derived from an EMBL/GenBank/DDBJ whole genome shotgun (WGS) entry which is preliminary data.</text>
</comment>
<keyword evidence="2" id="KW-1185">Reference proteome</keyword>
<proteinExistence type="predicted"/>
<organism evidence="1 2">
    <name type="scientific">Selenomonas ruminis</name>
    <dbReference type="NCBI Taxonomy" id="2593411"/>
    <lineage>
        <taxon>Bacteria</taxon>
        <taxon>Bacillati</taxon>
        <taxon>Bacillota</taxon>
        <taxon>Negativicutes</taxon>
        <taxon>Selenomonadales</taxon>
        <taxon>Selenomonadaceae</taxon>
        <taxon>Selenomonas</taxon>
    </lineage>
</organism>
<name>A0A5D6WD70_9FIRM</name>
<dbReference type="EMBL" id="VTOY01000001">
    <property type="protein sequence ID" value="TYZ24474.1"/>
    <property type="molecule type" value="Genomic_DNA"/>
</dbReference>
<evidence type="ECO:0000313" key="2">
    <source>
        <dbReference type="Proteomes" id="UP000323646"/>
    </source>
</evidence>
<dbReference type="AlphaFoldDB" id="A0A5D6WD70"/>
<dbReference type="OrthoDB" id="1666844at2"/>
<accession>A0A5D6WD70</accession>